<dbReference type="SUPFAM" id="SSF51430">
    <property type="entry name" value="NAD(P)-linked oxidoreductase"/>
    <property type="match status" value="1"/>
</dbReference>
<evidence type="ECO:0000256" key="2">
    <source>
        <dbReference type="ARBA" id="ARBA00023002"/>
    </source>
</evidence>
<dbReference type="Pfam" id="PF00248">
    <property type="entry name" value="Aldo_ket_red"/>
    <property type="match status" value="1"/>
</dbReference>
<evidence type="ECO:0000256" key="3">
    <source>
        <dbReference type="ARBA" id="ARBA00038157"/>
    </source>
</evidence>
<evidence type="ECO:0000256" key="1">
    <source>
        <dbReference type="ARBA" id="ARBA00022857"/>
    </source>
</evidence>
<dbReference type="InterPro" id="IPR050523">
    <property type="entry name" value="AKR_Detox_Biosynth"/>
</dbReference>
<dbReference type="EMBL" id="QGMK01001220">
    <property type="protein sequence ID" value="TVY71466.1"/>
    <property type="molecule type" value="Genomic_DNA"/>
</dbReference>
<reference evidence="5 6" key="1">
    <citation type="submission" date="2018-05" db="EMBL/GenBank/DDBJ databases">
        <title>Genome sequencing and assembly of the regulated plant pathogen Lachnellula willkommii and related sister species for the development of diagnostic species identification markers.</title>
        <authorList>
            <person name="Giroux E."/>
            <person name="Bilodeau G."/>
        </authorList>
    </citation>
    <scope>NUCLEOTIDE SEQUENCE [LARGE SCALE GENOMIC DNA]</scope>
    <source>
        <strain evidence="5 6">CBS 268.59</strain>
    </source>
</reference>
<keyword evidence="6" id="KW-1185">Reference proteome</keyword>
<dbReference type="OrthoDB" id="48988at2759"/>
<feature type="domain" description="NADP-dependent oxidoreductase" evidence="4">
    <location>
        <begin position="29"/>
        <end position="335"/>
    </location>
</feature>
<comment type="caution">
    <text evidence="5">The sequence shown here is derived from an EMBL/GenBank/DDBJ whole genome shotgun (WGS) entry which is preliminary data.</text>
</comment>
<dbReference type="InterPro" id="IPR036812">
    <property type="entry name" value="NAD(P)_OxRdtase_dom_sf"/>
</dbReference>
<dbReference type="AlphaFoldDB" id="A0A8T9BZ27"/>
<gene>
    <name evidence="5" type="primary">aflF_0</name>
    <name evidence="5" type="ORF">LSUE1_G007365</name>
</gene>
<dbReference type="Gene3D" id="3.20.20.100">
    <property type="entry name" value="NADP-dependent oxidoreductase domain"/>
    <property type="match status" value="1"/>
</dbReference>
<proteinExistence type="inferred from homology"/>
<keyword evidence="1" id="KW-0521">NADP</keyword>
<protein>
    <submittedName>
        <fullName evidence="5">Norsolorinic acid reductase B</fullName>
    </submittedName>
</protein>
<dbReference type="GO" id="GO:0016491">
    <property type="term" value="F:oxidoreductase activity"/>
    <property type="evidence" value="ECO:0007669"/>
    <property type="project" value="UniProtKB-KW"/>
</dbReference>
<evidence type="ECO:0000313" key="5">
    <source>
        <dbReference type="EMBL" id="TVY71466.1"/>
    </source>
</evidence>
<dbReference type="Proteomes" id="UP000469558">
    <property type="component" value="Unassembled WGS sequence"/>
</dbReference>
<name>A0A8T9BZ27_9HELO</name>
<dbReference type="PANTHER" id="PTHR43364">
    <property type="entry name" value="NADH-SPECIFIC METHYLGLYOXAL REDUCTASE-RELATED"/>
    <property type="match status" value="1"/>
</dbReference>
<keyword evidence="2" id="KW-0560">Oxidoreductase</keyword>
<organism evidence="5 6">
    <name type="scientific">Lachnellula suecica</name>
    <dbReference type="NCBI Taxonomy" id="602035"/>
    <lineage>
        <taxon>Eukaryota</taxon>
        <taxon>Fungi</taxon>
        <taxon>Dikarya</taxon>
        <taxon>Ascomycota</taxon>
        <taxon>Pezizomycotina</taxon>
        <taxon>Leotiomycetes</taxon>
        <taxon>Helotiales</taxon>
        <taxon>Lachnaceae</taxon>
        <taxon>Lachnellula</taxon>
    </lineage>
</organism>
<evidence type="ECO:0000313" key="6">
    <source>
        <dbReference type="Proteomes" id="UP000469558"/>
    </source>
</evidence>
<sequence>MPFPPPPPNKRPLGTYRLLAPNASVRVSPLCLGSMNFGDAWQDFMGKCDKKQTEAILDHFYEAGGNFIDTSNNYQDEESEKWIGEWMKKRGVRDEMVIATKFTTPFRAGKGNDEIIINTAGNGTKSLHVSLEASLKKLQTTYLDLLYVHWWDFTTSIPELMQSLNTAVTQGKILYLGVSDTPAWIVSKANEYARQNGLRQFSVYQGQWSAEKRDFERDIIPMCAAEGMGIAPWGALGGGNFKTEEQRKNAKKGEKRDMAGFQVSEAALNVSKVLEKIATKHEVQLTSVALAYVMQKTPYVFPIVGGRNIEHLKGNILGLSLQLSPEEMEEIEGANAFDIGFPHNFLGGPKGAKSPNDVWLMSMAGHQQHVAWPNPIGAVEK</sequence>
<dbReference type="PANTHER" id="PTHR43364:SF7">
    <property type="entry name" value="NADP-DEPENDENT OXIDOREDUCTASE DOMAIN-CONTAINING PROTEIN-RELATED"/>
    <property type="match status" value="1"/>
</dbReference>
<accession>A0A8T9BZ27</accession>
<evidence type="ECO:0000259" key="4">
    <source>
        <dbReference type="Pfam" id="PF00248"/>
    </source>
</evidence>
<comment type="similarity">
    <text evidence="3">Belongs to the aldo/keto reductase family. Aldo/keto reductase 2 subfamily.</text>
</comment>
<dbReference type="InterPro" id="IPR023210">
    <property type="entry name" value="NADP_OxRdtase_dom"/>
</dbReference>